<dbReference type="RefSeq" id="WP_100442827.1">
    <property type="nucleotide sequence ID" value="NZ_CP040435.1"/>
</dbReference>
<dbReference type="AlphaFoldDB" id="A0AAI9G0E7"/>
<protein>
    <recommendedName>
        <fullName evidence="6">Integrase</fullName>
    </recommendedName>
</protein>
<dbReference type="InterPro" id="IPR011010">
    <property type="entry name" value="DNA_brk_join_enz"/>
</dbReference>
<gene>
    <name evidence="4" type="ORF">QEK83_002394</name>
</gene>
<feature type="signal peptide" evidence="3">
    <location>
        <begin position="1"/>
        <end position="23"/>
    </location>
</feature>
<evidence type="ECO:0000256" key="2">
    <source>
        <dbReference type="SAM" id="MobiDB-lite"/>
    </source>
</evidence>
<evidence type="ECO:0008006" key="6">
    <source>
        <dbReference type="Google" id="ProtNLM"/>
    </source>
</evidence>
<dbReference type="GO" id="GO:0003677">
    <property type="term" value="F:DNA binding"/>
    <property type="evidence" value="ECO:0007669"/>
    <property type="project" value="InterPro"/>
</dbReference>
<dbReference type="Proteomes" id="UP001214521">
    <property type="component" value="Unassembled WGS sequence"/>
</dbReference>
<evidence type="ECO:0000313" key="4">
    <source>
        <dbReference type="EMBL" id="EKT4441735.1"/>
    </source>
</evidence>
<feature type="compositionally biased region" description="Basic and acidic residues" evidence="2">
    <location>
        <begin position="165"/>
        <end position="190"/>
    </location>
</feature>
<keyword evidence="1" id="KW-0233">DNA recombination</keyword>
<evidence type="ECO:0000256" key="3">
    <source>
        <dbReference type="SAM" id="SignalP"/>
    </source>
</evidence>
<dbReference type="SUPFAM" id="SSF56349">
    <property type="entry name" value="DNA breaking-rejoining enzymes"/>
    <property type="match status" value="1"/>
</dbReference>
<dbReference type="InterPro" id="IPR013762">
    <property type="entry name" value="Integrase-like_cat_sf"/>
</dbReference>
<dbReference type="GO" id="GO:0015074">
    <property type="term" value="P:DNA integration"/>
    <property type="evidence" value="ECO:0007669"/>
    <property type="project" value="InterPro"/>
</dbReference>
<proteinExistence type="predicted"/>
<dbReference type="Gene3D" id="1.10.443.10">
    <property type="entry name" value="Intergrase catalytic core"/>
    <property type="match status" value="1"/>
</dbReference>
<name>A0AAI9G0E7_STEMA</name>
<accession>A0AAI9G0E7</accession>
<feature type="chain" id="PRO_5042548259" description="Integrase" evidence="3">
    <location>
        <begin position="24"/>
        <end position="217"/>
    </location>
</feature>
<dbReference type="GO" id="GO:0006310">
    <property type="term" value="P:DNA recombination"/>
    <property type="evidence" value="ECO:0007669"/>
    <property type="project" value="UniProtKB-KW"/>
</dbReference>
<sequence>MTQLSHPLALALSAALLSAVAPASRKAHTEGSVAPYLAPLMVITYLCRLRGIEAVTLTDANNTEVGIVCKRRKGSKDNVTEWNDDLRLSWNVLDGLRKEAMERHKRPVQLQPDKRPLVVSQKGLPLTKSGLDSAWQRLMDLATSGEDPLLKPGEEFTLHGLKHRGITDSEKPEDGGHKSAAMRDRYDHRLPVVKPASLPDFSGSFSGRKEKGAIDGA</sequence>
<comment type="caution">
    <text evidence="4">The sequence shown here is derived from an EMBL/GenBank/DDBJ whole genome shotgun (WGS) entry which is preliminary data.</text>
</comment>
<reference evidence="4" key="1">
    <citation type="submission" date="2022-07" db="EMBL/GenBank/DDBJ databases">
        <authorList>
            <consortium name="Clinical and Environmental Microbiology Branch: Whole genome sequencing antimicrobial resistance pathogens in the healthcare setting"/>
        </authorList>
    </citation>
    <scope>NUCLEOTIDE SEQUENCE</scope>
    <source>
        <strain evidence="4">Stenotrophomonas_maltophilia_2021CK-00905</strain>
    </source>
</reference>
<keyword evidence="3" id="KW-0732">Signal</keyword>
<evidence type="ECO:0000256" key="1">
    <source>
        <dbReference type="ARBA" id="ARBA00023172"/>
    </source>
</evidence>
<organism evidence="4 5">
    <name type="scientific">Stenotrophomonas maltophilia</name>
    <name type="common">Pseudomonas maltophilia</name>
    <name type="synonym">Xanthomonas maltophilia</name>
    <dbReference type="NCBI Taxonomy" id="40324"/>
    <lineage>
        <taxon>Bacteria</taxon>
        <taxon>Pseudomonadati</taxon>
        <taxon>Pseudomonadota</taxon>
        <taxon>Gammaproteobacteria</taxon>
        <taxon>Lysobacterales</taxon>
        <taxon>Lysobacteraceae</taxon>
        <taxon>Stenotrophomonas</taxon>
        <taxon>Stenotrophomonas maltophilia group</taxon>
    </lineage>
</organism>
<feature type="region of interest" description="Disordered" evidence="2">
    <location>
        <begin position="165"/>
        <end position="217"/>
    </location>
</feature>
<dbReference type="EMBL" id="ABLOMU010000024">
    <property type="protein sequence ID" value="EKT4441735.1"/>
    <property type="molecule type" value="Genomic_DNA"/>
</dbReference>
<evidence type="ECO:0000313" key="5">
    <source>
        <dbReference type="Proteomes" id="UP001214521"/>
    </source>
</evidence>
<feature type="compositionally biased region" description="Basic and acidic residues" evidence="2">
    <location>
        <begin position="207"/>
        <end position="217"/>
    </location>
</feature>